<organism evidence="1">
    <name type="scientific">Cladocopium goreaui</name>
    <dbReference type="NCBI Taxonomy" id="2562237"/>
    <lineage>
        <taxon>Eukaryota</taxon>
        <taxon>Sar</taxon>
        <taxon>Alveolata</taxon>
        <taxon>Dinophyceae</taxon>
        <taxon>Suessiales</taxon>
        <taxon>Symbiodiniaceae</taxon>
        <taxon>Cladocopium</taxon>
    </lineage>
</organism>
<sequence>MTCRAMFRRIRSHSTSVMERSESEKHVFVAEWDEEGVFFYQAFNKQIANWAVKEQRFGGPHFKPDRMTWIKPSLAWVLYRAGYGFKDANQERILKIKVPHTAVAEILSHCSCGHGGGGTVGRVQWDPARCLLVGRAGEPAKHPEQRAIQIGMKDDLSRFYVQSAVSIEDVTSVAHCIAKAHKEAREIGEMDVALPMERPYFPRCTEEVYSRLQLCQQYTAPPSCGCFVCTDSGCGEQEVSPVVQPVP</sequence>
<dbReference type="EMBL" id="CAMXCT030001218">
    <property type="protein sequence ID" value="CAL4775230.1"/>
    <property type="molecule type" value="Genomic_DNA"/>
</dbReference>
<dbReference type="EMBL" id="CAMXCT020001218">
    <property type="protein sequence ID" value="CAL1141293.1"/>
    <property type="molecule type" value="Genomic_DNA"/>
</dbReference>
<dbReference type="InterPro" id="IPR025633">
    <property type="entry name" value="DUF4291"/>
</dbReference>
<dbReference type="OrthoDB" id="413653at2759"/>
<protein>
    <recommendedName>
        <fullName evidence="4">DUF4291 domain-containing protein</fullName>
    </recommendedName>
</protein>
<dbReference type="AlphaFoldDB" id="A0A9P1FTM0"/>
<dbReference type="Proteomes" id="UP001152797">
    <property type="component" value="Unassembled WGS sequence"/>
</dbReference>
<keyword evidence="3" id="KW-1185">Reference proteome</keyword>
<evidence type="ECO:0000313" key="3">
    <source>
        <dbReference type="Proteomes" id="UP001152797"/>
    </source>
</evidence>
<reference evidence="2" key="2">
    <citation type="submission" date="2024-04" db="EMBL/GenBank/DDBJ databases">
        <authorList>
            <person name="Chen Y."/>
            <person name="Shah S."/>
            <person name="Dougan E. K."/>
            <person name="Thang M."/>
            <person name="Chan C."/>
        </authorList>
    </citation>
    <scope>NUCLEOTIDE SEQUENCE [LARGE SCALE GENOMIC DNA]</scope>
</reference>
<proteinExistence type="predicted"/>
<evidence type="ECO:0000313" key="1">
    <source>
        <dbReference type="EMBL" id="CAI3987918.1"/>
    </source>
</evidence>
<evidence type="ECO:0000313" key="2">
    <source>
        <dbReference type="EMBL" id="CAL1141293.1"/>
    </source>
</evidence>
<comment type="caution">
    <text evidence="1">The sequence shown here is derived from an EMBL/GenBank/DDBJ whole genome shotgun (WGS) entry which is preliminary data.</text>
</comment>
<evidence type="ECO:0008006" key="4">
    <source>
        <dbReference type="Google" id="ProtNLM"/>
    </source>
</evidence>
<dbReference type="Pfam" id="PF14124">
    <property type="entry name" value="DUF4291"/>
    <property type="match status" value="1"/>
</dbReference>
<accession>A0A9P1FTM0</accession>
<name>A0A9P1FTM0_9DINO</name>
<gene>
    <name evidence="1" type="ORF">C1SCF055_LOCUS15154</name>
</gene>
<dbReference type="PANTHER" id="PTHR38567">
    <property type="entry name" value="DUF4291 DOMAIN-CONTAINING PROTEIN"/>
    <property type="match status" value="1"/>
</dbReference>
<dbReference type="PANTHER" id="PTHR38567:SF1">
    <property type="entry name" value="DUF4291 DOMAIN-CONTAINING PROTEIN"/>
    <property type="match status" value="1"/>
</dbReference>
<reference evidence="1" key="1">
    <citation type="submission" date="2022-10" db="EMBL/GenBank/DDBJ databases">
        <authorList>
            <person name="Chen Y."/>
            <person name="Dougan E. K."/>
            <person name="Chan C."/>
            <person name="Rhodes N."/>
            <person name="Thang M."/>
        </authorList>
    </citation>
    <scope>NUCLEOTIDE SEQUENCE</scope>
</reference>
<dbReference type="EMBL" id="CAMXCT010001218">
    <property type="protein sequence ID" value="CAI3987918.1"/>
    <property type="molecule type" value="Genomic_DNA"/>
</dbReference>